<evidence type="ECO:0000256" key="14">
    <source>
        <dbReference type="SAM" id="MobiDB-lite"/>
    </source>
</evidence>
<dbReference type="FunFam" id="1.50.10.10:FF:000009">
    <property type="entry name" value="mannosyl-oligosaccharide glucosidase"/>
    <property type="match status" value="1"/>
</dbReference>
<comment type="catalytic activity">
    <reaction evidence="13">
        <text>N(4)-(alpha-D-Glc-(1-&gt;2)-alpha-D-Glc-(1-&gt;3)-alpha-D-Glc-(1-&gt;3)-alpha-D-Man-(1-&gt;2)-alpha-D-Man-(1-&gt;2)-alpha-D-Man-(1-&gt;3)-[alpha-D-Man-(1-&gt;2)-alpha-D-Man-(1-&gt;3)-[alpha-D-Man-(1-&gt;2)-alpha-D-Man-(1-&gt;6)]-alpha-D-Man-(1-&gt;6)]-beta-D-Man-(1-&gt;4)-beta-D-GlcNAc-(1-&gt;4)-beta-D-GlcNAc)-L-asparaginyl-[protein] + H2O = N(4)-(alpha-D-Glc-(1-&gt;3)-alpha-D-Glc-(1-&gt;3)-alpha-D-Man-(1-&gt;2)-alpha-D-Man-(1-&gt;2)-alpha-D-Man-(1-&gt;3)-[alpha-D-Man-(1-&gt;2)-alpha-D-Man-(1-&gt;3)-[alpha-D-Man-(1-&gt;2)-alpha-D-Man-(1-&gt;6)]-alpha-D-Man-(1-&gt;6)]-beta-D-Man-(1-&gt;4)-beta-D-GlcNAc-(1-&gt;4)-beta-D-GlcNAc)-L-asparaginyl-[protein] + beta-D-glucose</text>
        <dbReference type="Rhea" id="RHEA:55988"/>
        <dbReference type="Rhea" id="RHEA-COMP:12806"/>
        <dbReference type="Rhea" id="RHEA-COMP:14355"/>
        <dbReference type="ChEBI" id="CHEBI:15377"/>
        <dbReference type="ChEBI" id="CHEBI:15903"/>
        <dbReference type="ChEBI" id="CHEBI:59082"/>
        <dbReference type="ChEBI" id="CHEBI:132537"/>
        <dbReference type="EC" id="3.2.1.106"/>
    </reaction>
</comment>
<dbReference type="GO" id="GO:0009311">
    <property type="term" value="P:oligosaccharide metabolic process"/>
    <property type="evidence" value="ECO:0007669"/>
    <property type="project" value="UniProtKB-UniRule"/>
</dbReference>
<sequence length="815" mass="93999">MSKQKKSPSHDKEKKHHKDKERSDPQEKEEEKSSRMSVKSILTFICLGIACCVGYKGYLETRVNTPFDSPKVVTKTGLAVPDRYWGSYRPGTYFGLKTREPYSPVMGLMWYFPTRLGPGGEGIRHWCEQGDHLEHYTWAQHDGKHFGVQDLVDGPIYMKTSFLKRQGGTNGGDWTARVGIYPREGVREGETINLVFYSAIEGLTNKGKLTPSSHSHITGVVGETKELGKFVMRYYNISGKIVKHSYLSVEAKGLSLLKETIITTLRLVSDKTTGMKHFVLPGDLTHFKEGKVEPNFVATQLEVTIPFELDVVYESGSFIDRPNTLVGEVYADELAQRMEDFHIKFEDTFGLKKKNFTDDYIDFAKSAFSNLVGGIGFFYGSSRVQSEHTQTPVPYWKAPLYTAVPSRSFFPRGFLWDEGFHGLLLASWDLDLELDIMSHWFDLMNIEGWIPREQILGMEALAKVPEEFVTQTNTNANPPTFFLTLRYIIQNYVERLTEEDRLGALDRLYPRLVTWFEWFNSTQTGPIPGTYRWRGRDAKTNRELNPKTLTSGLDDYPRASHPTDYERHLDLRCWIMLGSATLAEIAKLLNRDSYKYADTYSYLSNTNLLDELHWSEEMQRYADYGLHTDDVALKRPPPPPPPTRPTQQEMIRVVLTEPRDRYVDSTFGYNSLFPFFVHALNSNSPKLQKILTDLRNPELLWTDFGLRSLAKKSPLFNKRNTEHDPPYWRGNIWINLNYLTLEALNYYAKLEGPYQQQSKDLYTELRHNLIKNIYDQYIKTGYIWENYSPKNGQGRGSHPFTGWSSLVVLIMSEKY</sequence>
<dbReference type="Gene3D" id="2.70.98.110">
    <property type="entry name" value="Glycosyl hydrolase family 63, N-terminal domain"/>
    <property type="match status" value="1"/>
</dbReference>
<dbReference type="EC" id="3.2.1.106" evidence="12 13"/>
<dbReference type="InterPro" id="IPR031631">
    <property type="entry name" value="Glyco_hydro_63N"/>
</dbReference>
<evidence type="ECO:0000256" key="12">
    <source>
        <dbReference type="ARBA" id="ARBA00038888"/>
    </source>
</evidence>
<comment type="pathway">
    <text evidence="2">Glycan metabolism; N-glycan degradation.</text>
</comment>
<keyword evidence="18" id="KW-1185">Reference proteome</keyword>
<dbReference type="Pfam" id="PF16923">
    <property type="entry name" value="Glyco_hydro_63N"/>
    <property type="match status" value="1"/>
</dbReference>
<evidence type="ECO:0000256" key="6">
    <source>
        <dbReference type="ARBA" id="ARBA00022824"/>
    </source>
</evidence>
<name>A0A6A4IZM8_APOLU</name>
<evidence type="ECO:0000256" key="4">
    <source>
        <dbReference type="ARBA" id="ARBA00022692"/>
    </source>
</evidence>
<feature type="domain" description="Glycosyl hydrolase family 63 N-terminal" evidence="16">
    <location>
        <begin position="84"/>
        <end position="278"/>
    </location>
</feature>
<keyword evidence="10" id="KW-0325">Glycoprotein</keyword>
<evidence type="ECO:0000256" key="10">
    <source>
        <dbReference type="ARBA" id="ARBA00023180"/>
    </source>
</evidence>
<dbReference type="Proteomes" id="UP000466442">
    <property type="component" value="Unassembled WGS sequence"/>
</dbReference>
<keyword evidence="9" id="KW-0472">Membrane</keyword>
<evidence type="ECO:0000256" key="9">
    <source>
        <dbReference type="ARBA" id="ARBA00023136"/>
    </source>
</evidence>
<dbReference type="OrthoDB" id="410058at2759"/>
<comment type="function">
    <text evidence="13">Cleaves the distal alpha 1,2-linked glucose residue from the Glc(3)Man(9)GlcNAc(2) oligosaccharide precursor.</text>
</comment>
<evidence type="ECO:0000256" key="3">
    <source>
        <dbReference type="ARBA" id="ARBA00010833"/>
    </source>
</evidence>
<dbReference type="AlphaFoldDB" id="A0A6A4IZM8"/>
<keyword evidence="7" id="KW-0735">Signal-anchor</keyword>
<dbReference type="Gene3D" id="1.50.10.10">
    <property type="match status" value="1"/>
</dbReference>
<keyword evidence="6 13" id="KW-0256">Endoplasmic reticulum</keyword>
<feature type="compositionally biased region" description="Basic residues" evidence="14">
    <location>
        <begin position="1"/>
        <end position="19"/>
    </location>
</feature>
<comment type="similarity">
    <text evidence="3 13">Belongs to the glycosyl hydrolase 63 family.</text>
</comment>
<comment type="subcellular location">
    <subcellularLocation>
        <location evidence="1 13">Endoplasmic reticulum membrane</location>
        <topology evidence="1 13">Single-pass type II membrane protein</topology>
    </subcellularLocation>
</comment>
<dbReference type="Pfam" id="PF03200">
    <property type="entry name" value="Glyco_hydro_63"/>
    <property type="match status" value="1"/>
</dbReference>
<dbReference type="PANTHER" id="PTHR10412">
    <property type="entry name" value="MANNOSYL-OLIGOSACCHARIDE GLUCOSIDASE"/>
    <property type="match status" value="1"/>
</dbReference>
<dbReference type="InterPro" id="IPR038518">
    <property type="entry name" value="Glyco_hydro_63N_sf"/>
</dbReference>
<dbReference type="PANTHER" id="PTHR10412:SF11">
    <property type="entry name" value="MANNOSYL-OLIGOSACCHARIDE GLUCOSIDASE"/>
    <property type="match status" value="1"/>
</dbReference>
<gene>
    <name evidence="17" type="ORF">GE061_007177</name>
</gene>
<dbReference type="InterPro" id="IPR004888">
    <property type="entry name" value="Glycoside_hydrolase_63"/>
</dbReference>
<reference evidence="17" key="1">
    <citation type="journal article" date="2021" name="Mol. Ecol. Resour.">
        <title>Apolygus lucorum genome provides insights into omnivorousness and mesophyll feeding.</title>
        <authorList>
            <person name="Liu Y."/>
            <person name="Liu H."/>
            <person name="Wang H."/>
            <person name="Huang T."/>
            <person name="Liu B."/>
            <person name="Yang B."/>
            <person name="Yin L."/>
            <person name="Li B."/>
            <person name="Zhang Y."/>
            <person name="Zhang S."/>
            <person name="Jiang F."/>
            <person name="Zhang X."/>
            <person name="Ren Y."/>
            <person name="Wang B."/>
            <person name="Wang S."/>
            <person name="Lu Y."/>
            <person name="Wu K."/>
            <person name="Fan W."/>
            <person name="Wang G."/>
        </authorList>
    </citation>
    <scope>NUCLEOTIDE SEQUENCE</scope>
    <source>
        <strain evidence="17">12Hb</strain>
    </source>
</reference>
<feature type="domain" description="Glycosyl hydrolase family 63 C-terminal" evidence="15">
    <location>
        <begin position="327"/>
        <end position="813"/>
    </location>
</feature>
<comment type="caution">
    <text evidence="17">The sequence shown here is derived from an EMBL/GenBank/DDBJ whole genome shotgun (WGS) entry which is preliminary data.</text>
</comment>
<evidence type="ECO:0000259" key="16">
    <source>
        <dbReference type="Pfam" id="PF16923"/>
    </source>
</evidence>
<evidence type="ECO:0000259" key="15">
    <source>
        <dbReference type="Pfam" id="PF03200"/>
    </source>
</evidence>
<organism evidence="17 18">
    <name type="scientific">Apolygus lucorum</name>
    <name type="common">Small green plant bug</name>
    <name type="synonym">Lygocoris lucorum</name>
    <dbReference type="NCBI Taxonomy" id="248454"/>
    <lineage>
        <taxon>Eukaryota</taxon>
        <taxon>Metazoa</taxon>
        <taxon>Ecdysozoa</taxon>
        <taxon>Arthropoda</taxon>
        <taxon>Hexapoda</taxon>
        <taxon>Insecta</taxon>
        <taxon>Pterygota</taxon>
        <taxon>Neoptera</taxon>
        <taxon>Paraneoptera</taxon>
        <taxon>Hemiptera</taxon>
        <taxon>Heteroptera</taxon>
        <taxon>Panheteroptera</taxon>
        <taxon>Cimicomorpha</taxon>
        <taxon>Miridae</taxon>
        <taxon>Mirini</taxon>
        <taxon>Apolygus</taxon>
    </lineage>
</organism>
<dbReference type="GO" id="GO:0004573">
    <property type="term" value="F:Glc3Man9GlcNAc2 oligosaccharide glucosidase activity"/>
    <property type="evidence" value="ECO:0007669"/>
    <property type="project" value="UniProtKB-UniRule"/>
</dbReference>
<evidence type="ECO:0000256" key="13">
    <source>
        <dbReference type="RuleBase" id="RU368089"/>
    </source>
</evidence>
<evidence type="ECO:0000256" key="1">
    <source>
        <dbReference type="ARBA" id="ARBA00004648"/>
    </source>
</evidence>
<evidence type="ECO:0000313" key="17">
    <source>
        <dbReference type="EMBL" id="KAF6199152.1"/>
    </source>
</evidence>
<dbReference type="GO" id="GO:0006487">
    <property type="term" value="P:protein N-linked glycosylation"/>
    <property type="evidence" value="ECO:0007669"/>
    <property type="project" value="UniProtKB-UniRule"/>
</dbReference>
<dbReference type="InterPro" id="IPR031335">
    <property type="entry name" value="Glyco_hydro_63_C"/>
</dbReference>
<keyword evidence="11 13" id="KW-0326">Glycosidase</keyword>
<evidence type="ECO:0000313" key="18">
    <source>
        <dbReference type="Proteomes" id="UP000466442"/>
    </source>
</evidence>
<protein>
    <recommendedName>
        <fullName evidence="12 13">Mannosyl-oligosaccharide glucosidase</fullName>
        <ecNumber evidence="12 13">3.2.1.106</ecNumber>
    </recommendedName>
</protein>
<feature type="region of interest" description="Disordered" evidence="14">
    <location>
        <begin position="1"/>
        <end position="34"/>
    </location>
</feature>
<keyword evidence="5 13" id="KW-0378">Hydrolase</keyword>
<evidence type="ECO:0000256" key="2">
    <source>
        <dbReference type="ARBA" id="ARBA00004740"/>
    </source>
</evidence>
<evidence type="ECO:0000256" key="5">
    <source>
        <dbReference type="ARBA" id="ARBA00022801"/>
    </source>
</evidence>
<dbReference type="InterPro" id="IPR012341">
    <property type="entry name" value="6hp_glycosidase-like_sf"/>
</dbReference>
<evidence type="ECO:0000256" key="7">
    <source>
        <dbReference type="ARBA" id="ARBA00022968"/>
    </source>
</evidence>
<feature type="compositionally biased region" description="Basic and acidic residues" evidence="14">
    <location>
        <begin position="20"/>
        <end position="34"/>
    </location>
</feature>
<keyword evidence="8" id="KW-1133">Transmembrane helix</keyword>
<accession>A0A6A4IZM8</accession>
<evidence type="ECO:0000256" key="8">
    <source>
        <dbReference type="ARBA" id="ARBA00022989"/>
    </source>
</evidence>
<keyword evidence="4" id="KW-0812">Transmembrane</keyword>
<dbReference type="SUPFAM" id="SSF48208">
    <property type="entry name" value="Six-hairpin glycosidases"/>
    <property type="match status" value="1"/>
</dbReference>
<proteinExistence type="inferred from homology"/>
<dbReference type="GO" id="GO:0005789">
    <property type="term" value="C:endoplasmic reticulum membrane"/>
    <property type="evidence" value="ECO:0007669"/>
    <property type="project" value="UniProtKB-SubCell"/>
</dbReference>
<dbReference type="EMBL" id="WIXP02000015">
    <property type="protein sequence ID" value="KAF6199152.1"/>
    <property type="molecule type" value="Genomic_DNA"/>
</dbReference>
<evidence type="ECO:0000256" key="11">
    <source>
        <dbReference type="ARBA" id="ARBA00023295"/>
    </source>
</evidence>
<dbReference type="InterPro" id="IPR008928">
    <property type="entry name" value="6-hairpin_glycosidase_sf"/>
</dbReference>